<dbReference type="InterPro" id="IPR055170">
    <property type="entry name" value="GFO_IDH_MocA-like_dom"/>
</dbReference>
<name>A0ABU5C7J9_9BACI</name>
<feature type="domain" description="GFO/IDH/MocA-like oxidoreductase" evidence="2">
    <location>
        <begin position="136"/>
        <end position="245"/>
    </location>
</feature>
<sequence>MKFSTIGTSWITEMFIEAAKHIPGMELESVYSRRQETATAFAEVNGAKKAYTNLKDMLKDDADLVYIASPNVLHVDHVLACLEHGKHVFCEKPLAFTKKQMEQIIAKATEKQTFVFEGYRHLFSPNYHILKENLQKVGQVRSVLLQYVQYSSRYDAFRAGDIPNVFSKEFAGGALMDLGVYPLSMAIDLFGEPKDIAYFPVFLHNGIDGSGTLTLTYPDFVVTILTSKIAQATIPSEIHGEDGTLTMDHIAPIEKLTLNKKEAKEPEELAVEQKELDMIYEIEKFKDMIETSDMTLCRKYLQRSLHVAKWTEKARLANGIVFPD</sequence>
<dbReference type="Pfam" id="PF01408">
    <property type="entry name" value="GFO_IDH_MocA"/>
    <property type="match status" value="1"/>
</dbReference>
<dbReference type="RefSeq" id="WP_390356213.1">
    <property type="nucleotide sequence ID" value="NZ_JBHUIZ010000012.1"/>
</dbReference>
<dbReference type="PANTHER" id="PTHR43054:SF1">
    <property type="entry name" value="SCYLLO-INOSITOL 2-DEHYDROGENASE (NADP(+)) IOLU"/>
    <property type="match status" value="1"/>
</dbReference>
<keyword evidence="4" id="KW-1185">Reference proteome</keyword>
<dbReference type="PANTHER" id="PTHR43054">
    <property type="match status" value="1"/>
</dbReference>
<protein>
    <submittedName>
        <fullName evidence="3">Gfo/Idh/MocA family oxidoreductase</fullName>
    </submittedName>
</protein>
<evidence type="ECO:0000313" key="3">
    <source>
        <dbReference type="EMBL" id="MDY0395307.1"/>
    </source>
</evidence>
<dbReference type="Proteomes" id="UP001281447">
    <property type="component" value="Unassembled WGS sequence"/>
</dbReference>
<organism evidence="3 4">
    <name type="scientific">Tigheibacillus halophilus</name>
    <dbReference type="NCBI Taxonomy" id="361280"/>
    <lineage>
        <taxon>Bacteria</taxon>
        <taxon>Bacillati</taxon>
        <taxon>Bacillota</taxon>
        <taxon>Bacilli</taxon>
        <taxon>Bacillales</taxon>
        <taxon>Bacillaceae</taxon>
        <taxon>Tigheibacillus</taxon>
    </lineage>
</organism>
<dbReference type="SUPFAM" id="SSF51735">
    <property type="entry name" value="NAD(P)-binding Rossmann-fold domains"/>
    <property type="match status" value="1"/>
</dbReference>
<comment type="caution">
    <text evidence="3">The sequence shown here is derived from an EMBL/GenBank/DDBJ whole genome shotgun (WGS) entry which is preliminary data.</text>
</comment>
<evidence type="ECO:0000259" key="1">
    <source>
        <dbReference type="Pfam" id="PF01408"/>
    </source>
</evidence>
<dbReference type="Gene3D" id="3.40.50.720">
    <property type="entry name" value="NAD(P)-binding Rossmann-like Domain"/>
    <property type="match status" value="1"/>
</dbReference>
<reference evidence="3 4" key="1">
    <citation type="submission" date="2023-10" db="EMBL/GenBank/DDBJ databases">
        <title>Virgibacillus halophilus 5B73C genome.</title>
        <authorList>
            <person name="Miliotis G."/>
            <person name="Sengupta P."/>
            <person name="Hameed A."/>
            <person name="Chuvochina M."/>
            <person name="Mcdonagh F."/>
            <person name="Simpson A.C."/>
            <person name="Singh N.K."/>
            <person name="Rekha P.D."/>
            <person name="Raman K."/>
            <person name="Hugenholtz P."/>
            <person name="Venkateswaran K."/>
        </authorList>
    </citation>
    <scope>NUCLEOTIDE SEQUENCE [LARGE SCALE GENOMIC DNA]</scope>
    <source>
        <strain evidence="3 4">5B73C</strain>
    </source>
</reference>
<evidence type="ECO:0000313" key="4">
    <source>
        <dbReference type="Proteomes" id="UP001281447"/>
    </source>
</evidence>
<gene>
    <name evidence="3" type="ORF">RWE15_13825</name>
</gene>
<accession>A0ABU5C7J9</accession>
<dbReference type="InterPro" id="IPR036291">
    <property type="entry name" value="NAD(P)-bd_dom_sf"/>
</dbReference>
<dbReference type="InterPro" id="IPR000683">
    <property type="entry name" value="Gfo/Idh/MocA-like_OxRdtase_N"/>
</dbReference>
<feature type="domain" description="Gfo/Idh/MocA-like oxidoreductase N-terminal" evidence="1">
    <location>
        <begin position="3"/>
        <end position="119"/>
    </location>
</feature>
<dbReference type="Pfam" id="PF22725">
    <property type="entry name" value="GFO_IDH_MocA_C3"/>
    <property type="match status" value="1"/>
</dbReference>
<evidence type="ECO:0000259" key="2">
    <source>
        <dbReference type="Pfam" id="PF22725"/>
    </source>
</evidence>
<dbReference type="EMBL" id="JAWDIP010000003">
    <property type="protein sequence ID" value="MDY0395307.1"/>
    <property type="molecule type" value="Genomic_DNA"/>
</dbReference>
<dbReference type="Gene3D" id="3.30.360.10">
    <property type="entry name" value="Dihydrodipicolinate Reductase, domain 2"/>
    <property type="match status" value="1"/>
</dbReference>
<proteinExistence type="predicted"/>
<dbReference type="SUPFAM" id="SSF55347">
    <property type="entry name" value="Glyceraldehyde-3-phosphate dehydrogenase-like, C-terminal domain"/>
    <property type="match status" value="1"/>
</dbReference>